<dbReference type="Pfam" id="PF00403">
    <property type="entry name" value="HMA"/>
    <property type="match status" value="1"/>
</dbReference>
<dbReference type="InterPro" id="IPR036163">
    <property type="entry name" value="HMA_dom_sf"/>
</dbReference>
<dbReference type="PANTHER" id="PTHR22814">
    <property type="entry name" value="COPPER TRANSPORT PROTEIN ATOX1-RELATED"/>
    <property type="match status" value="1"/>
</dbReference>
<evidence type="ECO:0000313" key="3">
    <source>
        <dbReference type="EMBL" id="WJZ96525.1"/>
    </source>
</evidence>
<keyword evidence="1" id="KW-0479">Metal-binding</keyword>
<organism evidence="3 4">
    <name type="scientific">Vitis vinifera</name>
    <name type="common">Grape</name>
    <dbReference type="NCBI Taxonomy" id="29760"/>
    <lineage>
        <taxon>Eukaryota</taxon>
        <taxon>Viridiplantae</taxon>
        <taxon>Streptophyta</taxon>
        <taxon>Embryophyta</taxon>
        <taxon>Tracheophyta</taxon>
        <taxon>Spermatophyta</taxon>
        <taxon>Magnoliopsida</taxon>
        <taxon>eudicotyledons</taxon>
        <taxon>Gunneridae</taxon>
        <taxon>Pentapetalae</taxon>
        <taxon>rosids</taxon>
        <taxon>Vitales</taxon>
        <taxon>Vitaceae</taxon>
        <taxon>Viteae</taxon>
        <taxon>Vitis</taxon>
    </lineage>
</organism>
<dbReference type="InterPro" id="IPR006121">
    <property type="entry name" value="HMA_dom"/>
</dbReference>
<dbReference type="Gene3D" id="3.30.70.100">
    <property type="match status" value="1"/>
</dbReference>
<proteinExistence type="predicted"/>
<dbReference type="EMBL" id="CP126657">
    <property type="protein sequence ID" value="WJZ96525.1"/>
    <property type="molecule type" value="Genomic_DNA"/>
</dbReference>
<evidence type="ECO:0000313" key="4">
    <source>
        <dbReference type="Proteomes" id="UP001227230"/>
    </source>
</evidence>
<dbReference type="PROSITE" id="PS50846">
    <property type="entry name" value="HMA_2"/>
    <property type="match status" value="1"/>
</dbReference>
<dbReference type="CDD" id="cd00371">
    <property type="entry name" value="HMA"/>
    <property type="match status" value="1"/>
</dbReference>
<accession>A0ABY9CNC9</accession>
<name>A0ABY9CNC9_VITVI</name>
<gene>
    <name evidence="3" type="ORF">VitviT2T_015202</name>
</gene>
<keyword evidence="4" id="KW-1185">Reference proteome</keyword>
<dbReference type="Proteomes" id="UP001227230">
    <property type="component" value="Chromosome 10"/>
</dbReference>
<dbReference type="PANTHER" id="PTHR22814:SF312">
    <property type="entry name" value="HEAVY METAL-ASSOCIATED ISOPRENYLATED PLANT PROTEIN 29"/>
    <property type="match status" value="1"/>
</dbReference>
<evidence type="ECO:0000259" key="2">
    <source>
        <dbReference type="PROSITE" id="PS50846"/>
    </source>
</evidence>
<feature type="domain" description="HMA" evidence="2">
    <location>
        <begin position="150"/>
        <end position="213"/>
    </location>
</feature>
<reference evidence="3 4" key="1">
    <citation type="journal article" date="2023" name="Hortic Res">
        <title>The complete reference genome for grapevine (Vitis vinifera L.) genetics and breeding.</title>
        <authorList>
            <person name="Shi X."/>
            <person name="Cao S."/>
            <person name="Wang X."/>
            <person name="Huang S."/>
            <person name="Wang Y."/>
            <person name="Liu Z."/>
            <person name="Liu W."/>
            <person name="Leng X."/>
            <person name="Peng Y."/>
            <person name="Wang N."/>
            <person name="Wang Y."/>
            <person name="Ma Z."/>
            <person name="Xu X."/>
            <person name="Zhang F."/>
            <person name="Xue H."/>
            <person name="Zhong H."/>
            <person name="Wang Y."/>
            <person name="Zhang K."/>
            <person name="Velt A."/>
            <person name="Avia K."/>
            <person name="Holtgrawe D."/>
            <person name="Grimplet J."/>
            <person name="Matus J.T."/>
            <person name="Ware D."/>
            <person name="Wu X."/>
            <person name="Wang H."/>
            <person name="Liu C."/>
            <person name="Fang Y."/>
            <person name="Rustenholz C."/>
            <person name="Cheng Z."/>
            <person name="Xiao H."/>
            <person name="Zhou Y."/>
        </authorList>
    </citation>
    <scope>NUCLEOTIDE SEQUENCE [LARGE SCALE GENOMIC DNA]</scope>
    <source>
        <strain evidence="4">cv. Pinot noir / PN40024</strain>
        <tissue evidence="3">Leaf</tissue>
    </source>
</reference>
<evidence type="ECO:0000256" key="1">
    <source>
        <dbReference type="ARBA" id="ARBA00022723"/>
    </source>
</evidence>
<dbReference type="SUPFAM" id="SSF55008">
    <property type="entry name" value="HMA, heavy metal-associated domain"/>
    <property type="match status" value="1"/>
</dbReference>
<protein>
    <recommendedName>
        <fullName evidence="2">HMA domain-containing protein</fullName>
    </recommendedName>
</protein>
<sequence length="299" mass="34505">MCLLAGSKRLGWEGLGDASEALEVNFGTINSYVIDRRPEHELLGLHSLELLDMLLVNITSYFSVITHKLANHLEVVFHLLLLQDPHVAGAPNKSYFNHVYKGEKSQGESKLLKKCNCHSHPLFMASLDNSSFLLCHDRWYSKPQSPVPNMTIVEMRVHMDCAGCESKIRKALQKLDGIDDIDVDMAMQKVTVMGWADQKKVLKAVRKTGRKAELWPFPYNPEYYNYTDQFYQNYYHHHHRRRFPFAYSDSRPSSSYNYYKHGYNGHDHGYYHQPIHSTVIDARAEAMFSDENPNACSIM</sequence>